<evidence type="ECO:0000256" key="1">
    <source>
        <dbReference type="ARBA" id="ARBA00004370"/>
    </source>
</evidence>
<sequence>MKTVCLKLLFAVTLCHSPLLSPLAFAQKVTTEPAVSRQIDAVFREFFPADQPGGAVLVVRNGKTILRKGYGLADVAKKTPTSPDNIYKIGSITKQFTATAILLLEEEGKLKVTDAVDKYLPGYPKGDKITIEQLLTHTSGIKNYTAIGAWHQGMHAPMTLAKMMDVFKDEPMDFEPGTGHGYSNSGYVLLGAIIEKASGMKYGDFIEKRVFAKAGLRNSFYGRDNVALKNAVTGYRIDGKNYVPALPISMTQPYAAGALLSSVDDLYKWSQAVLSGKVLSQKSRDKAFANHRLASGAPVNYGYGWVPDSLMGMKTIGHGGGINGFRSMAIMAPDKNTFVVVLTNNETLTPEFEATKALALATGAYQEEPAILLSASELEKYVGVYPVNESAGRTVYVDAGKLYSRRTNSPPLELVNVAKDQFVYKGSFSKATFKVEGGKAVGMHFGKIGARTAYFAKSDKPVPAAKKAIALTEAQLKRLEGKYAVAPNFDMHIKLVDGKMQAQATGQQAVEIFPSSAHRFFLKVADAEIEFQSGTDGNVTGLVLYQDGEKMPGKKVAD</sequence>
<dbReference type="OrthoDB" id="9793489at2"/>
<dbReference type="InterPro" id="IPR012338">
    <property type="entry name" value="Beta-lactam/transpept-like"/>
</dbReference>
<organism evidence="6 7">
    <name type="scientific">Hymenobacter rubripertinctus</name>
    <dbReference type="NCBI Taxonomy" id="2029981"/>
    <lineage>
        <taxon>Bacteria</taxon>
        <taxon>Pseudomonadati</taxon>
        <taxon>Bacteroidota</taxon>
        <taxon>Cytophagia</taxon>
        <taxon>Cytophagales</taxon>
        <taxon>Hymenobacteraceae</taxon>
        <taxon>Hymenobacter</taxon>
    </lineage>
</organism>
<evidence type="ECO:0000259" key="4">
    <source>
        <dbReference type="Pfam" id="PF00144"/>
    </source>
</evidence>
<dbReference type="AlphaFoldDB" id="A0A418QVX0"/>
<evidence type="ECO:0000256" key="2">
    <source>
        <dbReference type="ARBA" id="ARBA00023136"/>
    </source>
</evidence>
<comment type="subcellular location">
    <subcellularLocation>
        <location evidence="1">Membrane</location>
    </subcellularLocation>
</comment>
<keyword evidence="7" id="KW-1185">Reference proteome</keyword>
<feature type="domain" description="Peptidase S12 Pab87-related C-terminal" evidence="5">
    <location>
        <begin position="466"/>
        <end position="551"/>
    </location>
</feature>
<name>A0A418QVX0_9BACT</name>
<dbReference type="Pfam" id="PF11954">
    <property type="entry name" value="DUF3471"/>
    <property type="match status" value="1"/>
</dbReference>
<evidence type="ECO:0000313" key="7">
    <source>
        <dbReference type="Proteomes" id="UP000284250"/>
    </source>
</evidence>
<accession>A0A418QVX0</accession>
<keyword evidence="3" id="KW-0732">Signal</keyword>
<keyword evidence="2" id="KW-0472">Membrane</keyword>
<protein>
    <submittedName>
        <fullName evidence="6">DUF3471 domain-containing protein</fullName>
    </submittedName>
</protein>
<dbReference type="EMBL" id="QYCN01000017">
    <property type="protein sequence ID" value="RIY09303.1"/>
    <property type="molecule type" value="Genomic_DNA"/>
</dbReference>
<evidence type="ECO:0000313" key="6">
    <source>
        <dbReference type="EMBL" id="RIY09303.1"/>
    </source>
</evidence>
<dbReference type="SUPFAM" id="SSF56601">
    <property type="entry name" value="beta-lactamase/transpeptidase-like"/>
    <property type="match status" value="1"/>
</dbReference>
<dbReference type="RefSeq" id="WP_119656183.1">
    <property type="nucleotide sequence ID" value="NZ_JBHUOI010000073.1"/>
</dbReference>
<proteinExistence type="predicted"/>
<feature type="chain" id="PRO_5019203388" evidence="3">
    <location>
        <begin position="27"/>
        <end position="558"/>
    </location>
</feature>
<dbReference type="Proteomes" id="UP000284250">
    <property type="component" value="Unassembled WGS sequence"/>
</dbReference>
<dbReference type="Pfam" id="PF00144">
    <property type="entry name" value="Beta-lactamase"/>
    <property type="match status" value="1"/>
</dbReference>
<dbReference type="InterPro" id="IPR021860">
    <property type="entry name" value="Peptidase_S12_Pab87-rel_C"/>
</dbReference>
<dbReference type="PANTHER" id="PTHR46825">
    <property type="entry name" value="D-ALANYL-D-ALANINE-CARBOXYPEPTIDASE/ENDOPEPTIDASE AMPH"/>
    <property type="match status" value="1"/>
</dbReference>
<dbReference type="Gene3D" id="3.40.710.10">
    <property type="entry name" value="DD-peptidase/beta-lactamase superfamily"/>
    <property type="match status" value="1"/>
</dbReference>
<dbReference type="InterPro" id="IPR001466">
    <property type="entry name" value="Beta-lactam-related"/>
</dbReference>
<evidence type="ECO:0000256" key="3">
    <source>
        <dbReference type="SAM" id="SignalP"/>
    </source>
</evidence>
<dbReference type="InterPro" id="IPR050491">
    <property type="entry name" value="AmpC-like"/>
</dbReference>
<dbReference type="GO" id="GO:0016020">
    <property type="term" value="C:membrane"/>
    <property type="evidence" value="ECO:0007669"/>
    <property type="project" value="UniProtKB-SubCell"/>
</dbReference>
<comment type="caution">
    <text evidence="6">The sequence shown here is derived from an EMBL/GenBank/DDBJ whole genome shotgun (WGS) entry which is preliminary data.</text>
</comment>
<reference evidence="6 7" key="1">
    <citation type="submission" date="2018-09" db="EMBL/GenBank/DDBJ databases">
        <authorList>
            <person name="Zeman M."/>
            <person name="Pardy F."/>
        </authorList>
    </citation>
    <scope>NUCLEOTIDE SEQUENCE [LARGE SCALE GENOMIC DNA]</scope>
    <source>
        <strain evidence="6 7">CCM 8852</strain>
    </source>
</reference>
<dbReference type="PANTHER" id="PTHR46825:SF11">
    <property type="entry name" value="PENICILLIN-BINDING PROTEIN 4"/>
    <property type="match status" value="1"/>
</dbReference>
<gene>
    <name evidence="6" type="ORF">D0T11_12820</name>
</gene>
<feature type="signal peptide" evidence="3">
    <location>
        <begin position="1"/>
        <end position="26"/>
    </location>
</feature>
<feature type="domain" description="Beta-lactamase-related" evidence="4">
    <location>
        <begin position="50"/>
        <end position="361"/>
    </location>
</feature>
<evidence type="ECO:0000259" key="5">
    <source>
        <dbReference type="Pfam" id="PF11954"/>
    </source>
</evidence>
<reference evidence="6 7" key="2">
    <citation type="submission" date="2019-01" db="EMBL/GenBank/DDBJ databases">
        <title>Hymenobacter humicola sp. nov., isolated from soils in Antarctica.</title>
        <authorList>
            <person name="Sedlacek I."/>
            <person name="Holochova P."/>
            <person name="Kralova S."/>
            <person name="Pantucek R."/>
            <person name="Stankova E."/>
            <person name="Vrbovska V."/>
            <person name="Kristofova L."/>
            <person name="Svec P."/>
            <person name="Busse H.-J."/>
        </authorList>
    </citation>
    <scope>NUCLEOTIDE SEQUENCE [LARGE SCALE GENOMIC DNA]</scope>
    <source>
        <strain evidence="6 7">CCM 8852</strain>
    </source>
</reference>